<dbReference type="InterPro" id="IPR010131">
    <property type="entry name" value="MdtP/NodT-like"/>
</dbReference>
<name>A0A1U9VL56_9RALS</name>
<dbReference type="Proteomes" id="UP000189628">
    <property type="component" value="Chromosome"/>
</dbReference>
<accession>A0A1U9VL56</accession>
<organism evidence="3 4">
    <name type="scientific">blood disease bacterium A2-HR MARDI</name>
    <dbReference type="NCBI Taxonomy" id="1944648"/>
    <lineage>
        <taxon>Bacteria</taxon>
        <taxon>Pseudomonadati</taxon>
        <taxon>Pseudomonadota</taxon>
        <taxon>Betaproteobacteria</taxon>
        <taxon>Burkholderiales</taxon>
        <taxon>Burkholderiaceae</taxon>
        <taxon>Ralstonia</taxon>
        <taxon>Ralstonia solanacearum species complex</taxon>
    </lineage>
</organism>
<keyword evidence="2" id="KW-0564">Palmitate</keyword>
<comment type="subcellular location">
    <subcellularLocation>
        <location evidence="2">Cell membrane</location>
        <topology evidence="2">Lipid-anchor</topology>
    </subcellularLocation>
</comment>
<feature type="signal peptide" evidence="2">
    <location>
        <begin position="1"/>
        <end position="21"/>
    </location>
</feature>
<keyword evidence="2" id="KW-1134">Transmembrane beta strand</keyword>
<dbReference type="RefSeq" id="WP_078222872.1">
    <property type="nucleotide sequence ID" value="NZ_CP019911.1"/>
</dbReference>
<dbReference type="Pfam" id="PF02321">
    <property type="entry name" value="OEP"/>
    <property type="match status" value="2"/>
</dbReference>
<keyword evidence="2" id="KW-0472">Membrane</keyword>
<protein>
    <submittedName>
        <fullName evidence="3">RND transporter</fullName>
    </submittedName>
</protein>
<reference evidence="3 4" key="1">
    <citation type="submission" date="2017-02" db="EMBL/GenBank/DDBJ databases">
        <title>Blood Disease Bacterium A2-HR MARDI.</title>
        <authorList>
            <person name="Badrun R."/>
            <person name="Abu Bakar N."/>
            <person name="Laboh R."/>
        </authorList>
    </citation>
    <scope>NUCLEOTIDE SEQUENCE [LARGE SCALE GENOMIC DNA]</scope>
    <source>
        <strain evidence="3 4">A2-HR MARDI</strain>
    </source>
</reference>
<keyword evidence="2" id="KW-0449">Lipoprotein</keyword>
<dbReference type="GO" id="GO:0005886">
    <property type="term" value="C:plasma membrane"/>
    <property type="evidence" value="ECO:0007669"/>
    <property type="project" value="UniProtKB-SubCell"/>
</dbReference>
<dbReference type="InterPro" id="IPR003423">
    <property type="entry name" value="OMP_efflux"/>
</dbReference>
<keyword evidence="2" id="KW-0732">Signal</keyword>
<dbReference type="Gene3D" id="2.20.200.10">
    <property type="entry name" value="Outer membrane efflux proteins (OEP)"/>
    <property type="match status" value="1"/>
</dbReference>
<evidence type="ECO:0000313" key="3">
    <source>
        <dbReference type="EMBL" id="AQW31023.1"/>
    </source>
</evidence>
<evidence type="ECO:0000256" key="1">
    <source>
        <dbReference type="ARBA" id="ARBA00007613"/>
    </source>
</evidence>
<dbReference type="AlphaFoldDB" id="A0A1U9VL56"/>
<dbReference type="SUPFAM" id="SSF56954">
    <property type="entry name" value="Outer membrane efflux proteins (OEP)"/>
    <property type="match status" value="1"/>
</dbReference>
<dbReference type="PROSITE" id="PS51257">
    <property type="entry name" value="PROKAR_LIPOPROTEIN"/>
    <property type="match status" value="1"/>
</dbReference>
<dbReference type="GO" id="GO:0015562">
    <property type="term" value="F:efflux transmembrane transporter activity"/>
    <property type="evidence" value="ECO:0007669"/>
    <property type="project" value="InterPro"/>
</dbReference>
<keyword evidence="2" id="KW-0812">Transmembrane</keyword>
<gene>
    <name evidence="3" type="ORF">B0B51_14405</name>
</gene>
<comment type="similarity">
    <text evidence="1 2">Belongs to the outer membrane factor (OMF) (TC 1.B.17) family.</text>
</comment>
<evidence type="ECO:0000313" key="4">
    <source>
        <dbReference type="Proteomes" id="UP000189628"/>
    </source>
</evidence>
<dbReference type="EMBL" id="CP019911">
    <property type="protein sequence ID" value="AQW31023.1"/>
    <property type="molecule type" value="Genomic_DNA"/>
</dbReference>
<dbReference type="PANTHER" id="PTHR30203:SF33">
    <property type="entry name" value="BLR4455 PROTEIN"/>
    <property type="match status" value="1"/>
</dbReference>
<dbReference type="Gene3D" id="1.20.1600.10">
    <property type="entry name" value="Outer membrane efflux proteins (OEP)"/>
    <property type="match status" value="1"/>
</dbReference>
<sequence>MRRTMRLCAWLPPLVSIAACAPMPPASLPEVSVAATFKEAPTAQGASEAALAGRWWTLFGDAELDALQQRLSDNSPDLAAALARYGQARAASDLLRAAQVPSIGASLDVQRDRQALLRPLRVLGPGSPDDYTSATLALDVSYEVDLWGRVRQRVEAGAAEARAARADLAGARLALQAQLADTWIALRGLDAEVALLRETEASYSRAAELIGHRYQAGTASGLDLARAQTQLDSTRSQLRQALAQRAVLEHAVATLVGVNASAFASEPRVVPAVVPAIPVGLPSTLLQRRPDIVAAQERVASANASVGVARAAFFPSLTLAAQGGFQTSDLARFIEAPNLFWAVGSGLAATLFDGGRRQADIARAKAVLDEAGQRYRGTVLAAFQQVEDQLALLARYGEAAADERSAVAASQRALDLATNRYRDGMASYLDVVTAQTANLQARRNELDLVTRQRRATVQLVRAIGGGWLAGGDGDV</sequence>
<dbReference type="NCBIfam" id="TIGR01845">
    <property type="entry name" value="outer_NodT"/>
    <property type="match status" value="1"/>
</dbReference>
<feature type="chain" id="PRO_5010602994" evidence="2">
    <location>
        <begin position="22"/>
        <end position="475"/>
    </location>
</feature>
<dbReference type="PANTHER" id="PTHR30203">
    <property type="entry name" value="OUTER MEMBRANE CATION EFFLUX PROTEIN"/>
    <property type="match status" value="1"/>
</dbReference>
<evidence type="ECO:0000256" key="2">
    <source>
        <dbReference type="RuleBase" id="RU362097"/>
    </source>
</evidence>
<proteinExistence type="inferred from homology"/>